<keyword evidence="3" id="KW-0540">Nuclease</keyword>
<keyword evidence="1" id="KW-0812">Transmembrane</keyword>
<feature type="domain" description="Endonuclease/exonuclease/phosphatase" evidence="2">
    <location>
        <begin position="103"/>
        <end position="314"/>
    </location>
</feature>
<evidence type="ECO:0000313" key="3">
    <source>
        <dbReference type="EMBL" id="GLZ76877.1"/>
    </source>
</evidence>
<reference evidence="3" key="1">
    <citation type="submission" date="2023-03" db="EMBL/GenBank/DDBJ databases">
        <title>Actinorhabdospora filicis NBRC 111898.</title>
        <authorList>
            <person name="Ichikawa N."/>
            <person name="Sato H."/>
            <person name="Tonouchi N."/>
        </authorList>
    </citation>
    <scope>NUCLEOTIDE SEQUENCE</scope>
    <source>
        <strain evidence="3">NBRC 111898</strain>
    </source>
</reference>
<comment type="caution">
    <text evidence="3">The sequence shown here is derived from an EMBL/GenBank/DDBJ whole genome shotgun (WGS) entry which is preliminary data.</text>
</comment>
<proteinExistence type="predicted"/>
<evidence type="ECO:0000259" key="2">
    <source>
        <dbReference type="Pfam" id="PF03372"/>
    </source>
</evidence>
<dbReference type="GO" id="GO:0004519">
    <property type="term" value="F:endonuclease activity"/>
    <property type="evidence" value="ECO:0007669"/>
    <property type="project" value="UniProtKB-KW"/>
</dbReference>
<evidence type="ECO:0000313" key="4">
    <source>
        <dbReference type="Proteomes" id="UP001165079"/>
    </source>
</evidence>
<gene>
    <name evidence="3" type="ORF">Afil01_16840</name>
</gene>
<feature type="transmembrane region" description="Helical" evidence="1">
    <location>
        <begin position="70"/>
        <end position="88"/>
    </location>
</feature>
<protein>
    <submittedName>
        <fullName evidence="3">Endonuclease</fullName>
    </submittedName>
</protein>
<sequence>MPQKTLVRRIALALVITATVAAALFALMRLTGLERTWPLRTLVAYTPYLTLLALVPPIAAAVLRKWRLALAGLIAPLVLASLVVPRAFPDSQPEATGPRLTVMTLNLWIGQADAGKVVEMVGERGVDVLSVQELSVEAVARLDAAGIGALLPYREVRVTPGVESEGTGVYSRYPLARNTVLEFPATFAMTGVTITVPGTAPVELLAAHPAAPWAATELRRWLKDLESLPSASGGSTRIIAGDFNATLDHAALREVLDRGFNDAADEVGMALRGTWKGRSGLLALAPRVALDHVFVDERVAVESVDFGDPPGTDHLPVFAVLRLPGQ</sequence>
<accession>A0A9W6SJD0</accession>
<keyword evidence="4" id="KW-1185">Reference proteome</keyword>
<dbReference type="Proteomes" id="UP001165079">
    <property type="component" value="Unassembled WGS sequence"/>
</dbReference>
<keyword evidence="1" id="KW-1133">Transmembrane helix</keyword>
<dbReference type="Gene3D" id="3.60.10.10">
    <property type="entry name" value="Endonuclease/exonuclease/phosphatase"/>
    <property type="match status" value="1"/>
</dbReference>
<dbReference type="Pfam" id="PF03372">
    <property type="entry name" value="Exo_endo_phos"/>
    <property type="match status" value="1"/>
</dbReference>
<dbReference type="InterPro" id="IPR005135">
    <property type="entry name" value="Endo/exonuclease/phosphatase"/>
</dbReference>
<dbReference type="RefSeq" id="WP_285662029.1">
    <property type="nucleotide sequence ID" value="NZ_BSTX01000001.1"/>
</dbReference>
<keyword evidence="1" id="KW-0472">Membrane</keyword>
<feature type="transmembrane region" description="Helical" evidence="1">
    <location>
        <begin position="42"/>
        <end position="63"/>
    </location>
</feature>
<dbReference type="SUPFAM" id="SSF56219">
    <property type="entry name" value="DNase I-like"/>
    <property type="match status" value="1"/>
</dbReference>
<dbReference type="EMBL" id="BSTX01000001">
    <property type="protein sequence ID" value="GLZ76877.1"/>
    <property type="molecule type" value="Genomic_DNA"/>
</dbReference>
<name>A0A9W6SJD0_9ACTN</name>
<keyword evidence="3" id="KW-0255">Endonuclease</keyword>
<feature type="transmembrane region" description="Helical" evidence="1">
    <location>
        <begin position="12"/>
        <end position="30"/>
    </location>
</feature>
<dbReference type="AlphaFoldDB" id="A0A9W6SJD0"/>
<dbReference type="InterPro" id="IPR036691">
    <property type="entry name" value="Endo/exonu/phosph_ase_sf"/>
</dbReference>
<keyword evidence="3" id="KW-0378">Hydrolase</keyword>
<organism evidence="3 4">
    <name type="scientific">Actinorhabdospora filicis</name>
    <dbReference type="NCBI Taxonomy" id="1785913"/>
    <lineage>
        <taxon>Bacteria</taxon>
        <taxon>Bacillati</taxon>
        <taxon>Actinomycetota</taxon>
        <taxon>Actinomycetes</taxon>
        <taxon>Micromonosporales</taxon>
        <taxon>Micromonosporaceae</taxon>
        <taxon>Actinorhabdospora</taxon>
    </lineage>
</organism>
<evidence type="ECO:0000256" key="1">
    <source>
        <dbReference type="SAM" id="Phobius"/>
    </source>
</evidence>